<evidence type="ECO:0000313" key="13">
    <source>
        <dbReference type="Proteomes" id="UP000004679"/>
    </source>
</evidence>
<dbReference type="EMBL" id="GG657896">
    <property type="protein sequence ID" value="EEF80134.1"/>
    <property type="molecule type" value="Genomic_DNA"/>
</dbReference>
<evidence type="ECO:0000313" key="9">
    <source>
        <dbReference type="EMBL" id="EEF80413.1"/>
    </source>
</evidence>
<evidence type="ECO:0000313" key="6">
    <source>
        <dbReference type="EMBL" id="EEF80134.1"/>
    </source>
</evidence>
<evidence type="ECO:0000313" key="1">
    <source>
        <dbReference type="EMBL" id="EEF78438.1"/>
    </source>
</evidence>
<dbReference type="EMBL" id="GG657907">
    <property type="protein sequence ID" value="EEF78438.1"/>
    <property type="molecule type" value="Genomic_DNA"/>
</dbReference>
<evidence type="ECO:0000313" key="5">
    <source>
        <dbReference type="EMBL" id="EEF79750.1"/>
    </source>
</evidence>
<evidence type="ECO:0000313" key="10">
    <source>
        <dbReference type="EMBL" id="EEF80525.1"/>
    </source>
</evidence>
<proteinExistence type="predicted"/>
<organism evidence="12 13">
    <name type="scientific">Methylophaga thiooxydans DMS010</name>
    <dbReference type="NCBI Taxonomy" id="637616"/>
    <lineage>
        <taxon>Bacteria</taxon>
        <taxon>Pseudomonadati</taxon>
        <taxon>Pseudomonadota</taxon>
        <taxon>Gammaproteobacteria</taxon>
        <taxon>Thiotrichales</taxon>
        <taxon>Piscirickettsiaceae</taxon>
        <taxon>Methylophaga</taxon>
    </lineage>
</organism>
<evidence type="ECO:0000313" key="11">
    <source>
        <dbReference type="EMBL" id="EEF80800.1"/>
    </source>
</evidence>
<evidence type="ECO:0000313" key="7">
    <source>
        <dbReference type="EMBL" id="EEF80177.1"/>
    </source>
</evidence>
<gene>
    <name evidence="9" type="ORF">MDMS009_1026</name>
    <name evidence="7" type="ORF">MDMS009_1073</name>
    <name evidence="8" type="ORF">MDMS009_1155</name>
    <name evidence="6" type="ORF">MDMS009_1291</name>
    <name evidence="5" type="ORF">MDMS009_1688</name>
    <name evidence="4" type="ORF">MDMS009_2295</name>
    <name evidence="3" type="ORF">MDMS009_2513</name>
    <name evidence="2" type="ORF">MDMS009_2624</name>
    <name evidence="1" type="ORF">MDMS009_2982</name>
    <name evidence="12" type="ORF">MDMS009_371</name>
    <name evidence="11" type="ORF">MDMS009_527</name>
    <name evidence="10" type="ORF">MDMS009_850</name>
</gene>
<dbReference type="EMBL" id="GG657904">
    <property type="protein sequence ID" value="EEF78880.1"/>
    <property type="molecule type" value="Genomic_DNA"/>
</dbReference>
<dbReference type="EMBL" id="GG657903">
    <property type="protein sequence ID" value="EEF78996.1"/>
    <property type="molecule type" value="Genomic_DNA"/>
</dbReference>
<name>C0N2I2_9GAMM</name>
<keyword evidence="13" id="KW-1185">Reference proteome</keyword>
<evidence type="ECO:0000313" key="2">
    <source>
        <dbReference type="EMBL" id="EEF78880.1"/>
    </source>
</evidence>
<dbReference type="EMBL" id="GG657895">
    <property type="protein sequence ID" value="EEF80177.1"/>
    <property type="molecule type" value="Genomic_DNA"/>
</dbReference>
<dbReference type="AlphaFoldDB" id="C0N2I2"/>
<dbReference type="Pfam" id="PF11363">
    <property type="entry name" value="DUF3164"/>
    <property type="match status" value="1"/>
</dbReference>
<dbReference type="EMBL" id="GG657892">
    <property type="protein sequence ID" value="EEF80525.1"/>
    <property type="molecule type" value="Genomic_DNA"/>
</dbReference>
<reference evidence="12 13" key="2">
    <citation type="journal article" date="2011" name="J. Bacteriol.">
        <title>Draft genome sequence of the chemolithoheterotrophic, halophilic methylotroph Methylophaga thiooxydans DMS010.</title>
        <authorList>
            <person name="Boden R."/>
            <person name="Ferriera S."/>
            <person name="Johnson J."/>
            <person name="Kelly D.P."/>
            <person name="Murrell J.C."/>
            <person name="Schafer H."/>
        </authorList>
    </citation>
    <scope>NUCLEOTIDE SEQUENCE [LARGE SCALE GENOMIC DNA]</scope>
    <source>
        <strain evidence="12 13">DMS010</strain>
    </source>
</reference>
<evidence type="ECO:0000313" key="12">
    <source>
        <dbReference type="EMBL" id="EEF81051.1"/>
    </source>
</evidence>
<reference evidence="12" key="1">
    <citation type="submission" date="2008-01" db="EMBL/GenBank/DDBJ databases">
        <authorList>
            <person name="Schaefer H."/>
            <person name="Ferriera S."/>
            <person name="Johnson J."/>
            <person name="Kravitz S."/>
            <person name="Beeson K."/>
            <person name="Sutton G."/>
            <person name="Rogers Y.-H."/>
            <person name="Friedman R."/>
            <person name="Frazier M."/>
            <person name="Venter J.C."/>
        </authorList>
    </citation>
    <scope>NUCLEOTIDE SEQUENCE</scope>
    <source>
        <strain evidence="12">DMS010</strain>
    </source>
</reference>
<evidence type="ECO:0000313" key="4">
    <source>
        <dbReference type="EMBL" id="EEF79035.1"/>
    </source>
</evidence>
<dbReference type="OrthoDB" id="7554786at2"/>
<dbReference type="EMBL" id="GG657893">
    <property type="protein sequence ID" value="EEF80413.1"/>
    <property type="molecule type" value="Genomic_DNA"/>
</dbReference>
<sequence>MNTAINTEQHKVNAQGHLVPISKIKQIDLDRDDLIEELFGKAELLREQMVAFKAQAMNDVYAFVELVAEKYDAKLGGKKGNISLTSYDGKRQIRIQMAELLHFDERAEAAKSLIDECIQEWSEGSNDNIKALVDHAFKTNTEGQLSAARILGLLRLEIDDHKWKQAMEALKDSMQITGSSAYVRFYYRPTTESKFQNLALDMAAL</sequence>
<dbReference type="EMBL" id="GG657895">
    <property type="protein sequence ID" value="EEF80259.1"/>
    <property type="molecule type" value="Genomic_DNA"/>
</dbReference>
<dbReference type="EMBL" id="GG657900">
    <property type="protein sequence ID" value="EEF79035.1"/>
    <property type="molecule type" value="Genomic_DNA"/>
</dbReference>
<dbReference type="EMBL" id="GG657898">
    <property type="protein sequence ID" value="EEF79750.1"/>
    <property type="molecule type" value="Genomic_DNA"/>
</dbReference>
<evidence type="ECO:0000313" key="8">
    <source>
        <dbReference type="EMBL" id="EEF80259.1"/>
    </source>
</evidence>
<dbReference type="HOGENOM" id="CLU_086570_1_0_6"/>
<protein>
    <recommendedName>
        <fullName evidence="14">Sulfate transporter</fullName>
    </recommendedName>
</protein>
<dbReference type="EMBL" id="GG657888">
    <property type="protein sequence ID" value="EEF80800.1"/>
    <property type="molecule type" value="Genomic_DNA"/>
</dbReference>
<dbReference type="Proteomes" id="UP000004679">
    <property type="component" value="Unassembled WGS sequence"/>
</dbReference>
<dbReference type="EMBL" id="GG657884">
    <property type="protein sequence ID" value="EEF81051.1"/>
    <property type="molecule type" value="Genomic_DNA"/>
</dbReference>
<evidence type="ECO:0000313" key="3">
    <source>
        <dbReference type="EMBL" id="EEF78996.1"/>
    </source>
</evidence>
<evidence type="ECO:0008006" key="14">
    <source>
        <dbReference type="Google" id="ProtNLM"/>
    </source>
</evidence>
<dbReference type="InterPro" id="IPR021505">
    <property type="entry name" value="Phage_B3_Orf6"/>
</dbReference>
<accession>C0N2I2</accession>
<dbReference type="RefSeq" id="WP_008290166.1">
    <property type="nucleotide sequence ID" value="NZ_GG657884.1"/>
</dbReference>